<reference evidence="3 4" key="1">
    <citation type="journal article" date="2011" name="J. Bacteriol.">
        <title>Draft genome sequence of Caloramator australicus strain RC3T, a thermoanaerobe from the Great Artesian Basin of Australia.</title>
        <authorList>
            <person name="Ogg C.D."/>
            <person name="Patel B.K.C."/>
        </authorList>
    </citation>
    <scope>NUCLEOTIDE SEQUENCE [LARGE SCALE GENOMIC DNA]</scope>
    <source>
        <strain evidence="3 4">RC3</strain>
    </source>
</reference>
<dbReference type="GO" id="GO:0005524">
    <property type="term" value="F:ATP binding"/>
    <property type="evidence" value="ECO:0007669"/>
    <property type="project" value="UniProtKB-UniRule"/>
</dbReference>
<proteinExistence type="predicted"/>
<dbReference type="InterPro" id="IPR026838">
    <property type="entry name" value="YheC/D"/>
</dbReference>
<dbReference type="GO" id="GO:0016879">
    <property type="term" value="F:ligase activity, forming carbon-nitrogen bonds"/>
    <property type="evidence" value="ECO:0007669"/>
    <property type="project" value="TreeGrafter"/>
</dbReference>
<keyword evidence="1" id="KW-0547">Nucleotide-binding</keyword>
<dbReference type="PANTHER" id="PTHR21621">
    <property type="entry name" value="RIBOSOMAL PROTEIN S6 MODIFICATION PROTEIN"/>
    <property type="match status" value="1"/>
</dbReference>
<dbReference type="PROSITE" id="PS50975">
    <property type="entry name" value="ATP_GRASP"/>
    <property type="match status" value="1"/>
</dbReference>
<dbReference type="eggNOG" id="COG0189">
    <property type="taxonomic scope" value="Bacteria"/>
</dbReference>
<dbReference type="PANTHER" id="PTHR21621:SF0">
    <property type="entry name" value="BETA-CITRYLGLUTAMATE SYNTHASE B-RELATED"/>
    <property type="match status" value="1"/>
</dbReference>
<gene>
    <name evidence="3" type="ORF">CAAU_0927</name>
</gene>
<dbReference type="EMBL" id="CAKP01000046">
    <property type="protein sequence ID" value="CCJ33011.1"/>
    <property type="molecule type" value="Genomic_DNA"/>
</dbReference>
<evidence type="ECO:0000259" key="2">
    <source>
        <dbReference type="PROSITE" id="PS50975"/>
    </source>
</evidence>
<dbReference type="STRING" id="857293.CAAU_0927"/>
<evidence type="ECO:0000256" key="1">
    <source>
        <dbReference type="PROSITE-ProRule" id="PRU00409"/>
    </source>
</evidence>
<evidence type="ECO:0000313" key="4">
    <source>
        <dbReference type="Proteomes" id="UP000007652"/>
    </source>
</evidence>
<keyword evidence="4" id="KW-1185">Reference proteome</keyword>
<evidence type="ECO:0000313" key="3">
    <source>
        <dbReference type="EMBL" id="CCJ33011.1"/>
    </source>
</evidence>
<protein>
    <recommendedName>
        <fullName evidence="2">ATP-grasp domain-containing protein</fullName>
    </recommendedName>
</protein>
<dbReference type="OrthoDB" id="1809801at2"/>
<dbReference type="SUPFAM" id="SSF56059">
    <property type="entry name" value="Glutathione synthetase ATP-binding domain-like"/>
    <property type="match status" value="1"/>
</dbReference>
<name>I7J4T8_9CLOT</name>
<dbReference type="InterPro" id="IPR011761">
    <property type="entry name" value="ATP-grasp"/>
</dbReference>
<dbReference type="GO" id="GO:0005737">
    <property type="term" value="C:cytoplasm"/>
    <property type="evidence" value="ECO:0007669"/>
    <property type="project" value="TreeGrafter"/>
</dbReference>
<comment type="caution">
    <text evidence="3">The sequence shown here is derived from an EMBL/GenBank/DDBJ whole genome shotgun (WGS) entry which is preliminary data.</text>
</comment>
<dbReference type="Proteomes" id="UP000007652">
    <property type="component" value="Unassembled WGS sequence"/>
</dbReference>
<keyword evidence="1" id="KW-0067">ATP-binding</keyword>
<dbReference type="GO" id="GO:0046872">
    <property type="term" value="F:metal ion binding"/>
    <property type="evidence" value="ECO:0007669"/>
    <property type="project" value="InterPro"/>
</dbReference>
<dbReference type="AlphaFoldDB" id="I7J4T8"/>
<dbReference type="Gene3D" id="3.30.470.20">
    <property type="entry name" value="ATP-grasp fold, B domain"/>
    <property type="match status" value="1"/>
</dbReference>
<feature type="domain" description="ATP-grasp" evidence="2">
    <location>
        <begin position="201"/>
        <end position="433"/>
    </location>
</feature>
<organism evidence="3 4">
    <name type="scientific">Caloramator australicus RC3</name>
    <dbReference type="NCBI Taxonomy" id="857293"/>
    <lineage>
        <taxon>Bacteria</taxon>
        <taxon>Bacillati</taxon>
        <taxon>Bacillota</taxon>
        <taxon>Clostridia</taxon>
        <taxon>Eubacteriales</taxon>
        <taxon>Clostridiaceae</taxon>
        <taxon>Caloramator</taxon>
    </lineage>
</organism>
<accession>I7J4T8</accession>
<dbReference type="RefSeq" id="WP_008908285.1">
    <property type="nucleotide sequence ID" value="NZ_CAKP01000046.1"/>
</dbReference>
<sequence>MWVVFETVNDGRSVIYLPFDNLKNYMQVHFGKNRETAKAIGIMGKNLNSTYENPIKIKISSSLKEKLLIKETLKYRLIVKENSIIIGPVIGFLLGSHNNLYSPIHMEKYSDRFGIYDKVGGLIYAFSPNTVDWENRKIYGLYYNINNLKWEYGVFPFPDVVYRRNFHSSNLIIKRLRLELNDRVFNSHRFNKYELYEFLRKGDYFKRHLPLTKISNEENVIFMLEGFEKVIFKPIDLSRGRGILIAEREGDKVKIYDYRKKEDTILKIEKNVFMNFLKENKLLSDKYLVQQYIKLKKYKDCFFDIRIVMQKGENKAWDCSGIECRVAKINTMVTNISKGATAHSIDSVYKSLFNDRAEEEKRSLIDFCKNLCSYLDTMGEIFGEFGIDIALDEEDNFWVIEVNVFPSFKGFKQMDYLTYLNIRYNPLLYAKSLTEFEGD</sequence>
<dbReference type="Pfam" id="PF14398">
    <property type="entry name" value="ATPgrasp_YheCD"/>
    <property type="match status" value="1"/>
</dbReference>